<evidence type="ECO:0000313" key="1">
    <source>
        <dbReference type="EMBL" id="MQM02787.1"/>
    </source>
</evidence>
<gene>
    <name evidence="1" type="ORF">Taro_035557</name>
</gene>
<organism evidence="1 2">
    <name type="scientific">Colocasia esculenta</name>
    <name type="common">Wild taro</name>
    <name type="synonym">Arum esculentum</name>
    <dbReference type="NCBI Taxonomy" id="4460"/>
    <lineage>
        <taxon>Eukaryota</taxon>
        <taxon>Viridiplantae</taxon>
        <taxon>Streptophyta</taxon>
        <taxon>Embryophyta</taxon>
        <taxon>Tracheophyta</taxon>
        <taxon>Spermatophyta</taxon>
        <taxon>Magnoliopsida</taxon>
        <taxon>Liliopsida</taxon>
        <taxon>Araceae</taxon>
        <taxon>Aroideae</taxon>
        <taxon>Colocasieae</taxon>
        <taxon>Colocasia</taxon>
    </lineage>
</organism>
<accession>A0A843W618</accession>
<protein>
    <submittedName>
        <fullName evidence="1">Uncharacterized protein</fullName>
    </submittedName>
</protein>
<dbReference type="AlphaFoldDB" id="A0A843W618"/>
<dbReference type="Proteomes" id="UP000652761">
    <property type="component" value="Unassembled WGS sequence"/>
</dbReference>
<name>A0A843W618_COLES</name>
<proteinExistence type="predicted"/>
<dbReference type="EMBL" id="NMUH01002919">
    <property type="protein sequence ID" value="MQM02787.1"/>
    <property type="molecule type" value="Genomic_DNA"/>
</dbReference>
<reference evidence="1" key="1">
    <citation type="submission" date="2017-07" db="EMBL/GenBank/DDBJ databases">
        <title>Taro Niue Genome Assembly and Annotation.</title>
        <authorList>
            <person name="Atibalentja N."/>
            <person name="Keating K."/>
            <person name="Fields C.J."/>
        </authorList>
    </citation>
    <scope>NUCLEOTIDE SEQUENCE</scope>
    <source>
        <strain evidence="1">Niue_2</strain>
        <tissue evidence="1">Leaf</tissue>
    </source>
</reference>
<keyword evidence="2" id="KW-1185">Reference proteome</keyword>
<evidence type="ECO:0000313" key="2">
    <source>
        <dbReference type="Proteomes" id="UP000652761"/>
    </source>
</evidence>
<comment type="caution">
    <text evidence="1">The sequence shown here is derived from an EMBL/GenBank/DDBJ whole genome shotgun (WGS) entry which is preliminary data.</text>
</comment>
<sequence length="399" mass="44907">MAPSVSALEAALDRFQGRAPRDLPPQLTASQLELLARCQDLRSEDTLEPSGEVYWARCRPEEDDEEDVDVEALSENVLKSLEVLKWLAERGRNHKHMWEAEFAFYKELEGQHKARETELKDEVKNLQEVLLTSELNLAIARAEKEALANVLSEAKARGVAEYKKGPDFKEDLEQFVACCYKVGLGVGEDRGRKLASIEYAREAFEAAVGECRRRTQDMCYGPKVLAQTAHRFTGCERDREVQLCCGFECGSGLSWYLVLLGVEVELCSVEAVLKHPFEISLRLLCSHPFFAPSCSPAKNLQKPSAKPHPLEKKMASPRAQVSVQLTSDQLQRLAKIPICSGKSVEFSHLSGNLAWVEETLTSKLPNQLSLLKYHLQMLSFLPPPLFLSKMLPLRLYMKS</sequence>